<protein>
    <submittedName>
        <fullName evidence="2">Uncharacterized protein</fullName>
    </submittedName>
</protein>
<feature type="compositionally biased region" description="Polar residues" evidence="1">
    <location>
        <begin position="1"/>
        <end position="13"/>
    </location>
</feature>
<evidence type="ECO:0000256" key="1">
    <source>
        <dbReference type="SAM" id="MobiDB-lite"/>
    </source>
</evidence>
<feature type="compositionally biased region" description="Polar residues" evidence="1">
    <location>
        <begin position="40"/>
        <end position="52"/>
    </location>
</feature>
<evidence type="ECO:0000313" key="3">
    <source>
        <dbReference type="Proteomes" id="UP000712600"/>
    </source>
</evidence>
<name>A0A8S9S0V2_BRACR</name>
<feature type="compositionally biased region" description="Basic and acidic residues" evidence="1">
    <location>
        <begin position="53"/>
        <end position="82"/>
    </location>
</feature>
<gene>
    <name evidence="2" type="ORF">F2Q69_00030847</name>
</gene>
<feature type="compositionally biased region" description="Basic and acidic residues" evidence="1">
    <location>
        <begin position="21"/>
        <end position="37"/>
    </location>
</feature>
<dbReference type="AlphaFoldDB" id="A0A8S9S0V2"/>
<accession>A0A8S9S0V2</accession>
<proteinExistence type="predicted"/>
<feature type="region of interest" description="Disordered" evidence="1">
    <location>
        <begin position="1"/>
        <end position="96"/>
    </location>
</feature>
<comment type="caution">
    <text evidence="2">The sequence shown here is derived from an EMBL/GenBank/DDBJ whole genome shotgun (WGS) entry which is preliminary data.</text>
</comment>
<evidence type="ECO:0000313" key="2">
    <source>
        <dbReference type="EMBL" id="KAF3585992.1"/>
    </source>
</evidence>
<organism evidence="2 3">
    <name type="scientific">Brassica cretica</name>
    <name type="common">Mustard</name>
    <dbReference type="NCBI Taxonomy" id="69181"/>
    <lineage>
        <taxon>Eukaryota</taxon>
        <taxon>Viridiplantae</taxon>
        <taxon>Streptophyta</taxon>
        <taxon>Embryophyta</taxon>
        <taxon>Tracheophyta</taxon>
        <taxon>Spermatophyta</taxon>
        <taxon>Magnoliopsida</taxon>
        <taxon>eudicotyledons</taxon>
        <taxon>Gunneridae</taxon>
        <taxon>Pentapetalae</taxon>
        <taxon>rosids</taxon>
        <taxon>malvids</taxon>
        <taxon>Brassicales</taxon>
        <taxon>Brassicaceae</taxon>
        <taxon>Brassiceae</taxon>
        <taxon>Brassica</taxon>
    </lineage>
</organism>
<dbReference type="Proteomes" id="UP000712600">
    <property type="component" value="Unassembled WGS sequence"/>
</dbReference>
<dbReference type="EMBL" id="QGKX02000088">
    <property type="protein sequence ID" value="KAF3585992.1"/>
    <property type="molecule type" value="Genomic_DNA"/>
</dbReference>
<reference evidence="2" key="1">
    <citation type="submission" date="2019-12" db="EMBL/GenBank/DDBJ databases">
        <title>Genome sequencing and annotation of Brassica cretica.</title>
        <authorList>
            <person name="Studholme D.J."/>
            <person name="Sarris P."/>
        </authorList>
    </citation>
    <scope>NUCLEOTIDE SEQUENCE</scope>
    <source>
        <strain evidence="2">PFS-109/04</strain>
        <tissue evidence="2">Leaf</tissue>
    </source>
</reference>
<sequence length="121" mass="13944">MNRTSRNSVSSYRRNFVGSDRTQDLDQDVEKTQHGDQDDQISPTEVQPFSRTRSTDRAVYRIDPRAPGRDLRMDPRADDRISRTTGVLPRPIRHSRATVKPEPMIIEKNQIPDLACLSWPV</sequence>